<organism evidence="2 3">
    <name type="scientific">Sorangium cellulosum (strain So ce56)</name>
    <name type="common">Polyangium cellulosum (strain So ce56)</name>
    <dbReference type="NCBI Taxonomy" id="448385"/>
    <lineage>
        <taxon>Bacteria</taxon>
        <taxon>Pseudomonadati</taxon>
        <taxon>Myxococcota</taxon>
        <taxon>Polyangia</taxon>
        <taxon>Polyangiales</taxon>
        <taxon>Polyangiaceae</taxon>
        <taxon>Sorangium</taxon>
    </lineage>
</organism>
<dbReference type="EMBL" id="AM746676">
    <property type="protein sequence ID" value="CAN96573.1"/>
    <property type="molecule type" value="Genomic_DNA"/>
</dbReference>
<reference evidence="2 3" key="1">
    <citation type="journal article" date="2007" name="Nat. Biotechnol.">
        <title>Complete genome sequence of the myxobacterium Sorangium cellulosum.</title>
        <authorList>
            <person name="Schneiker S."/>
            <person name="Perlova O."/>
            <person name="Kaiser O."/>
            <person name="Gerth K."/>
            <person name="Alici A."/>
            <person name="Altmeyer M.O."/>
            <person name="Bartels D."/>
            <person name="Bekel T."/>
            <person name="Beyer S."/>
            <person name="Bode E."/>
            <person name="Bode H.B."/>
            <person name="Bolten C.J."/>
            <person name="Choudhuri J.V."/>
            <person name="Doss S."/>
            <person name="Elnakady Y.A."/>
            <person name="Frank B."/>
            <person name="Gaigalat L."/>
            <person name="Goesmann A."/>
            <person name="Groeger C."/>
            <person name="Gross F."/>
            <person name="Jelsbak L."/>
            <person name="Jelsbak L."/>
            <person name="Kalinowski J."/>
            <person name="Kegler C."/>
            <person name="Knauber T."/>
            <person name="Konietzny S."/>
            <person name="Kopp M."/>
            <person name="Krause L."/>
            <person name="Krug D."/>
            <person name="Linke B."/>
            <person name="Mahmud T."/>
            <person name="Martinez-Arias R."/>
            <person name="McHardy A.C."/>
            <person name="Merai M."/>
            <person name="Meyer F."/>
            <person name="Mormann S."/>
            <person name="Munoz-Dorado J."/>
            <person name="Perez J."/>
            <person name="Pradella S."/>
            <person name="Rachid S."/>
            <person name="Raddatz G."/>
            <person name="Rosenau F."/>
            <person name="Rueckert C."/>
            <person name="Sasse F."/>
            <person name="Scharfe M."/>
            <person name="Schuster S.C."/>
            <person name="Suen G."/>
            <person name="Treuner-Lange A."/>
            <person name="Velicer G.J."/>
            <person name="Vorholter F.-J."/>
            <person name="Weissman K.J."/>
            <person name="Welch R.D."/>
            <person name="Wenzel S.C."/>
            <person name="Whitworth D.E."/>
            <person name="Wilhelm S."/>
            <person name="Wittmann C."/>
            <person name="Bloecker H."/>
            <person name="Puehler A."/>
            <person name="Mueller R."/>
        </authorList>
    </citation>
    <scope>NUCLEOTIDE SEQUENCE [LARGE SCALE GENOMIC DNA]</scope>
    <source>
        <strain evidence="3">So ce56</strain>
    </source>
</reference>
<protein>
    <submittedName>
        <fullName evidence="2">Uncharacterized protein</fullName>
    </submittedName>
</protein>
<keyword evidence="3" id="KW-1185">Reference proteome</keyword>
<dbReference type="AlphaFoldDB" id="A9GKE5"/>
<dbReference type="STRING" id="448385.sce6406"/>
<proteinExistence type="predicted"/>
<evidence type="ECO:0000313" key="2">
    <source>
        <dbReference type="EMBL" id="CAN96573.1"/>
    </source>
</evidence>
<dbReference type="Proteomes" id="UP000002139">
    <property type="component" value="Chromosome"/>
</dbReference>
<sequence>MALCSMDSRGRPPRPDHHPALRGILGDLAPVFRARSDGDYDGCVNAKYVNGVNGAGGAGGVDGGDNVDGGDPAGRHTAARAARAALDAGC</sequence>
<name>A9GKE5_SORC5</name>
<feature type="region of interest" description="Disordered" evidence="1">
    <location>
        <begin position="1"/>
        <end position="20"/>
    </location>
</feature>
<feature type="compositionally biased region" description="Basic and acidic residues" evidence="1">
    <location>
        <begin position="8"/>
        <end position="19"/>
    </location>
</feature>
<evidence type="ECO:0000313" key="3">
    <source>
        <dbReference type="Proteomes" id="UP000002139"/>
    </source>
</evidence>
<dbReference type="KEGG" id="scl:sce6406"/>
<gene>
    <name evidence="2" type="ordered locus">sce6406</name>
</gene>
<dbReference type="HOGENOM" id="CLU_2439198_0_0_7"/>
<evidence type="ECO:0000256" key="1">
    <source>
        <dbReference type="SAM" id="MobiDB-lite"/>
    </source>
</evidence>
<accession>A9GKE5</accession>